<reference evidence="2 3" key="1">
    <citation type="journal article" date="2017" name="Gigascience">
        <title>Genome sequence of the small brown planthopper, Laodelphax striatellus.</title>
        <authorList>
            <person name="Zhu J."/>
            <person name="Jiang F."/>
            <person name="Wang X."/>
            <person name="Yang P."/>
            <person name="Bao Y."/>
            <person name="Zhao W."/>
            <person name="Wang W."/>
            <person name="Lu H."/>
            <person name="Wang Q."/>
            <person name="Cui N."/>
            <person name="Li J."/>
            <person name="Chen X."/>
            <person name="Luo L."/>
            <person name="Yu J."/>
            <person name="Kang L."/>
            <person name="Cui F."/>
        </authorList>
    </citation>
    <scope>NUCLEOTIDE SEQUENCE [LARGE SCALE GENOMIC DNA]</scope>
    <source>
        <strain evidence="2">Lst14</strain>
    </source>
</reference>
<evidence type="ECO:0000313" key="2">
    <source>
        <dbReference type="EMBL" id="RZF44456.1"/>
    </source>
</evidence>
<sequence>MNYSIVFYSITSLLLIDCSKMKDDSLISQSGLQDDYKLDRNNRVADKNEFIEDGFSKVLRLFPENEQEYQLAEQGGSASANNKNSADKCNKCKTQNAEPKEDKPFFCQQHRCNTGVKHPFNFTEDHRSNTRRKDDKKCFDFNGEQ</sequence>
<name>A0A482XF07_LAOST</name>
<comment type="caution">
    <text evidence="2">The sequence shown here is derived from an EMBL/GenBank/DDBJ whole genome shotgun (WGS) entry which is preliminary data.</text>
</comment>
<proteinExistence type="predicted"/>
<dbReference type="OrthoDB" id="10355783at2759"/>
<evidence type="ECO:0000256" key="1">
    <source>
        <dbReference type="SAM" id="MobiDB-lite"/>
    </source>
</evidence>
<feature type="region of interest" description="Disordered" evidence="1">
    <location>
        <begin position="73"/>
        <end position="99"/>
    </location>
</feature>
<dbReference type="InParanoid" id="A0A482XF07"/>
<evidence type="ECO:0000313" key="3">
    <source>
        <dbReference type="Proteomes" id="UP000291343"/>
    </source>
</evidence>
<organism evidence="2 3">
    <name type="scientific">Laodelphax striatellus</name>
    <name type="common">Small brown planthopper</name>
    <name type="synonym">Delphax striatella</name>
    <dbReference type="NCBI Taxonomy" id="195883"/>
    <lineage>
        <taxon>Eukaryota</taxon>
        <taxon>Metazoa</taxon>
        <taxon>Ecdysozoa</taxon>
        <taxon>Arthropoda</taxon>
        <taxon>Hexapoda</taxon>
        <taxon>Insecta</taxon>
        <taxon>Pterygota</taxon>
        <taxon>Neoptera</taxon>
        <taxon>Paraneoptera</taxon>
        <taxon>Hemiptera</taxon>
        <taxon>Auchenorrhyncha</taxon>
        <taxon>Fulgoroidea</taxon>
        <taxon>Delphacidae</taxon>
        <taxon>Criomorphinae</taxon>
        <taxon>Laodelphax</taxon>
    </lineage>
</organism>
<dbReference type="EMBL" id="QKKF02010496">
    <property type="protein sequence ID" value="RZF44456.1"/>
    <property type="molecule type" value="Genomic_DNA"/>
</dbReference>
<dbReference type="Proteomes" id="UP000291343">
    <property type="component" value="Unassembled WGS sequence"/>
</dbReference>
<feature type="compositionally biased region" description="Basic and acidic residues" evidence="1">
    <location>
        <begin position="123"/>
        <end position="139"/>
    </location>
</feature>
<dbReference type="AlphaFoldDB" id="A0A482XF07"/>
<feature type="region of interest" description="Disordered" evidence="1">
    <location>
        <begin position="118"/>
        <end position="145"/>
    </location>
</feature>
<accession>A0A482XF07</accession>
<protein>
    <submittedName>
        <fullName evidence="2">Uncharacterized protein</fullName>
    </submittedName>
</protein>
<keyword evidence="3" id="KW-1185">Reference proteome</keyword>
<gene>
    <name evidence="2" type="ORF">LSTR_LSTR002229</name>
</gene>